<name>A0A366HWM5_9BACT</name>
<evidence type="ECO:0000313" key="2">
    <source>
        <dbReference type="EMBL" id="RBP48099.1"/>
    </source>
</evidence>
<dbReference type="GO" id="GO:0032259">
    <property type="term" value="P:methylation"/>
    <property type="evidence" value="ECO:0007669"/>
    <property type="project" value="UniProtKB-KW"/>
</dbReference>
<comment type="caution">
    <text evidence="2">The sequence shown here is derived from an EMBL/GenBank/DDBJ whole genome shotgun (WGS) entry which is preliminary data.</text>
</comment>
<dbReference type="EMBL" id="QNRR01000001">
    <property type="protein sequence ID" value="RBP48099.1"/>
    <property type="molecule type" value="Genomic_DNA"/>
</dbReference>
<dbReference type="GO" id="GO:0008168">
    <property type="term" value="F:methyltransferase activity"/>
    <property type="evidence" value="ECO:0007669"/>
    <property type="project" value="UniProtKB-KW"/>
</dbReference>
<protein>
    <submittedName>
        <fullName evidence="2">Methyltransferase family protein</fullName>
    </submittedName>
</protein>
<keyword evidence="3" id="KW-1185">Reference proteome</keyword>
<dbReference type="PANTHER" id="PTHR43861">
    <property type="entry name" value="TRANS-ACONITATE 2-METHYLTRANSFERASE-RELATED"/>
    <property type="match status" value="1"/>
</dbReference>
<accession>A0A366HWM5</accession>
<keyword evidence="2" id="KW-0489">Methyltransferase</keyword>
<keyword evidence="2" id="KW-0808">Transferase</keyword>
<dbReference type="InterPro" id="IPR013217">
    <property type="entry name" value="Methyltransf_12"/>
</dbReference>
<sequence>MSAPESSTATNPAEFDSFATNYDEELGRALDLTGEDKSYYAEGRVHWLKGRLAKLGLPLPATCFDFGCGTGGSAPYLTGVLGALKYVGYDPSAESVKVAGIINPQEGVSFTADLSTAKAGAFDLAFCNGVFHHIPPEHREEAVAAVFASLKPGCVFAFWENNPWNPLVHYLMSKVAFDKDAQMLFPAAARRLLRSAGFEILEHSYKFIFPASLASLRPVENWLCRLPTGGQYQILARKPLSAGAVKTADRE</sequence>
<organism evidence="2 3">
    <name type="scientific">Roseimicrobium gellanilyticum</name>
    <dbReference type="NCBI Taxonomy" id="748857"/>
    <lineage>
        <taxon>Bacteria</taxon>
        <taxon>Pseudomonadati</taxon>
        <taxon>Verrucomicrobiota</taxon>
        <taxon>Verrucomicrobiia</taxon>
        <taxon>Verrucomicrobiales</taxon>
        <taxon>Verrucomicrobiaceae</taxon>
        <taxon>Roseimicrobium</taxon>
    </lineage>
</organism>
<dbReference type="AlphaFoldDB" id="A0A366HWM5"/>
<dbReference type="Pfam" id="PF08242">
    <property type="entry name" value="Methyltransf_12"/>
    <property type="match status" value="1"/>
</dbReference>
<dbReference type="Gene3D" id="3.40.50.150">
    <property type="entry name" value="Vaccinia Virus protein VP39"/>
    <property type="match status" value="1"/>
</dbReference>
<proteinExistence type="predicted"/>
<dbReference type="InterPro" id="IPR029063">
    <property type="entry name" value="SAM-dependent_MTases_sf"/>
</dbReference>
<dbReference type="OrthoDB" id="9804312at2"/>
<dbReference type="SUPFAM" id="SSF53335">
    <property type="entry name" value="S-adenosyl-L-methionine-dependent methyltransferases"/>
    <property type="match status" value="1"/>
</dbReference>
<dbReference type="CDD" id="cd02440">
    <property type="entry name" value="AdoMet_MTases"/>
    <property type="match status" value="1"/>
</dbReference>
<dbReference type="RefSeq" id="WP_113956974.1">
    <property type="nucleotide sequence ID" value="NZ_QNRR01000001.1"/>
</dbReference>
<evidence type="ECO:0000259" key="1">
    <source>
        <dbReference type="Pfam" id="PF08242"/>
    </source>
</evidence>
<reference evidence="2 3" key="1">
    <citation type="submission" date="2018-06" db="EMBL/GenBank/DDBJ databases">
        <title>Genomic Encyclopedia of Type Strains, Phase IV (KMG-IV): sequencing the most valuable type-strain genomes for metagenomic binning, comparative biology and taxonomic classification.</title>
        <authorList>
            <person name="Goeker M."/>
        </authorList>
    </citation>
    <scope>NUCLEOTIDE SEQUENCE [LARGE SCALE GENOMIC DNA]</scope>
    <source>
        <strain evidence="2 3">DSM 25532</strain>
    </source>
</reference>
<dbReference type="Proteomes" id="UP000253426">
    <property type="component" value="Unassembled WGS sequence"/>
</dbReference>
<feature type="domain" description="Methyltransferase type 12" evidence="1">
    <location>
        <begin position="65"/>
        <end position="156"/>
    </location>
</feature>
<evidence type="ECO:0000313" key="3">
    <source>
        <dbReference type="Proteomes" id="UP000253426"/>
    </source>
</evidence>
<gene>
    <name evidence="2" type="ORF">DES53_101899</name>
</gene>